<dbReference type="Proteomes" id="UP000199623">
    <property type="component" value="Unassembled WGS sequence"/>
</dbReference>
<sequence>MLRSFRLGNHRSFLDEHELLLMPAYSKDRLALPVTAIYGANASGKSNLLDGLRFMAEAVRDSFGVWKPGAGCLVTRSSSTRRRVAGPRCSSPRSCLKASDTPMGSR</sequence>
<dbReference type="GO" id="GO:0016887">
    <property type="term" value="F:ATP hydrolysis activity"/>
    <property type="evidence" value="ECO:0007669"/>
    <property type="project" value="InterPro"/>
</dbReference>
<evidence type="ECO:0000259" key="2">
    <source>
        <dbReference type="Pfam" id="PF13304"/>
    </source>
</evidence>
<dbReference type="AlphaFoldDB" id="A0A1G7TC71"/>
<proteinExistence type="predicted"/>
<dbReference type="GO" id="GO:0005524">
    <property type="term" value="F:ATP binding"/>
    <property type="evidence" value="ECO:0007669"/>
    <property type="project" value="InterPro"/>
</dbReference>
<evidence type="ECO:0000313" key="3">
    <source>
        <dbReference type="EMBL" id="SDG32249.1"/>
    </source>
</evidence>
<protein>
    <submittedName>
        <fullName evidence="3">AAA domain-containing protein, putative AbiEii toxin, Type IV TA system</fullName>
    </submittedName>
</protein>
<reference evidence="4" key="1">
    <citation type="submission" date="2016-10" db="EMBL/GenBank/DDBJ databases">
        <authorList>
            <person name="Varghese N."/>
            <person name="Submissions S."/>
        </authorList>
    </citation>
    <scope>NUCLEOTIDE SEQUENCE [LARGE SCALE GENOMIC DNA]</scope>
    <source>
        <strain evidence="4">CGMCC 4.3506</strain>
    </source>
</reference>
<dbReference type="STRING" id="200378.SAMN05216553_107120"/>
<dbReference type="InterPro" id="IPR027417">
    <property type="entry name" value="P-loop_NTPase"/>
</dbReference>
<keyword evidence="4" id="KW-1185">Reference proteome</keyword>
<accession>A0A1G7TC71</accession>
<gene>
    <name evidence="3" type="ORF">SAMN05216553_107120</name>
</gene>
<evidence type="ECO:0000313" key="4">
    <source>
        <dbReference type="Proteomes" id="UP000199623"/>
    </source>
</evidence>
<dbReference type="EMBL" id="FNCC01000007">
    <property type="protein sequence ID" value="SDG32249.1"/>
    <property type="molecule type" value="Genomic_DNA"/>
</dbReference>
<dbReference type="Gene3D" id="3.40.50.300">
    <property type="entry name" value="P-loop containing nucleotide triphosphate hydrolases"/>
    <property type="match status" value="1"/>
</dbReference>
<organism evidence="3 4">
    <name type="scientific">Lentzea fradiae</name>
    <dbReference type="NCBI Taxonomy" id="200378"/>
    <lineage>
        <taxon>Bacteria</taxon>
        <taxon>Bacillati</taxon>
        <taxon>Actinomycetota</taxon>
        <taxon>Actinomycetes</taxon>
        <taxon>Pseudonocardiales</taxon>
        <taxon>Pseudonocardiaceae</taxon>
        <taxon>Lentzea</taxon>
    </lineage>
</organism>
<dbReference type="InterPro" id="IPR003959">
    <property type="entry name" value="ATPase_AAA_core"/>
</dbReference>
<feature type="region of interest" description="Disordered" evidence="1">
    <location>
        <begin position="83"/>
        <end position="106"/>
    </location>
</feature>
<evidence type="ECO:0000256" key="1">
    <source>
        <dbReference type="SAM" id="MobiDB-lite"/>
    </source>
</evidence>
<dbReference type="Pfam" id="PF13304">
    <property type="entry name" value="AAA_21"/>
    <property type="match status" value="1"/>
</dbReference>
<feature type="domain" description="ATPase AAA-type core" evidence="2">
    <location>
        <begin position="34"/>
        <end position="63"/>
    </location>
</feature>
<name>A0A1G7TC71_9PSEU</name>